<feature type="compositionally biased region" description="Pro residues" evidence="2">
    <location>
        <begin position="1170"/>
        <end position="1182"/>
    </location>
</feature>
<dbReference type="InterPro" id="IPR023213">
    <property type="entry name" value="CAT-like_dom_sf"/>
</dbReference>
<dbReference type="Pfam" id="PF00550">
    <property type="entry name" value="PP-binding"/>
    <property type="match status" value="1"/>
</dbReference>
<protein>
    <submittedName>
        <fullName evidence="4">FkbH-like protein/FkbM family methyltransferase</fullName>
    </submittedName>
</protein>
<dbReference type="Gene3D" id="3.40.630.30">
    <property type="match status" value="1"/>
</dbReference>
<comment type="caution">
    <text evidence="4">The sequence shown here is derived from an EMBL/GenBank/DDBJ whole genome shotgun (WGS) entry which is preliminary data.</text>
</comment>
<dbReference type="PROSITE" id="PS50075">
    <property type="entry name" value="CARRIER"/>
    <property type="match status" value="1"/>
</dbReference>
<feature type="compositionally biased region" description="Pro residues" evidence="2">
    <location>
        <begin position="1151"/>
        <end position="1162"/>
    </location>
</feature>
<evidence type="ECO:0000313" key="5">
    <source>
        <dbReference type="Proteomes" id="UP001240984"/>
    </source>
</evidence>
<comment type="cofactor">
    <cofactor evidence="1">
        <name>pantetheine 4'-phosphate</name>
        <dbReference type="ChEBI" id="CHEBI:47942"/>
    </cofactor>
</comment>
<feature type="region of interest" description="Disordered" evidence="2">
    <location>
        <begin position="1146"/>
        <end position="1192"/>
    </location>
</feature>
<reference evidence="4 5" key="1">
    <citation type="submission" date="2023-07" db="EMBL/GenBank/DDBJ databases">
        <title>Sequencing the genomes of 1000 actinobacteria strains.</title>
        <authorList>
            <person name="Klenk H.-P."/>
        </authorList>
    </citation>
    <scope>NUCLEOTIDE SEQUENCE [LARGE SCALE GENOMIC DNA]</scope>
    <source>
        <strain evidence="4 5">DSM 44710</strain>
    </source>
</reference>
<dbReference type="SUPFAM" id="SSF47336">
    <property type="entry name" value="ACP-like"/>
    <property type="match status" value="1"/>
</dbReference>
<evidence type="ECO:0000256" key="2">
    <source>
        <dbReference type="SAM" id="MobiDB-lite"/>
    </source>
</evidence>
<sequence>MSVDAAPRPESAVQHEKEFLSSPVLSAWRSAFPEPGAPGGPPAIAGHTVCGLEQWRQLSRETEPYELARTVLAVTLAVNAGTPQIALTTTGADSGASGLRTLQIDPDATLTGLAGSWCERTAGGELQQRIEAALLPHLQWTGNEEETGTAPGTAGNQTDEAPSVGPLSCEITTTADGIGWTLRARPDIASRAALRALLEQIRSTFETLTIRPGTTVRELAGRLHSLDRTIAVFGEPDFSAGRSALHAWGQAVGIGVTAIRVEPEQIHGRTNTPDSSWPRPQQRRANLLVLAPDSCPAAQPAPHPELTAILPDGRPIAALNTNETHELFDEIVVRRRYLRHGLDIADGDLVVDAGANIGIFALFAAASAAGVQVAAFEPAPAVADRLHANLDAYGINATVHRAALGAAAGTRTLTFYPHSTLQSGFHTDAGADRAVVRRYAGAQARRRAGHDRQLADELSHLLEPAIAGTTDAPQQIQAPVVRLSDVICDAKITTIGLLKIDVERAEEDVLAGIDEQHWPMIRQVVAEVHDIGGRLARITALLQQRGLHTVVEQDEMFDGTEIFMVYARRPGTSPRPRWLTDGLETAERWRRNSPDPLYVTASIRSRLQGAAHLELLRRESSTAGLHWIEPATAEASTEPPLAWAEGVLREMTATQRSVLKALVVDADNLLWAGVCGEIGPQNVTVTGPYLQIQHLLLEQRRLGRHLCLCSRNNLDDVHATFAAHPEMPLRLDDFAVVQVGWGRKSQAVTQIADTLGFAPAALAFLDDSPAERAEVALAHPQVTVVDLPDDPDGFPAAIRATWQLQPAAGLTDEDRGRARMLAEETRRQAAAAQLSTTADFLEYLGLQVTVEHAAEADAERISQLTARTTQFNMALRPRPPAAIRSMIASGASLLTVRVSDRFGDYGLVGVLSAEPSGSTLHVQDMLLSCRALGRNVEWAMLRALGELASSQGLTTITIDTTPGPRNVPARDFLTAALDRYPAPGITGGLVDAAAAATLPWRQIDFRRDPQTAAAVTTATIATSEDTEATPPAAAAPNRPKLPVADQPIWPVSTAAAQDAARTLRRPGTPVSAMFSPPQGTQEKDTAHLWENVLGIAPIGRHDDLFVLGCDSVTIALICASMRQGGIAASFADLIEHPTVARLTDHLTRTPPEQPTPPSPVPQPGSATAEPPRPGQPDRPPAEGPVGPRDDALLASGGQQRIWAAEAIGGRGNAQIIPLVHRITGPLDIPRLRDALNFTIERRDALRSVLIEHDSQLILQINPATPIDLPVIDLTDPATDRAQAIDAAARQFYARPFALDRDPMLRSTLLRLGPRDYLLLTAVHHSAADGFSTDLILQDISAAYTGGPAPATLPLAGAFASYARRAAAVRQDDELRQRADRRRAALPRFSAPWSGSSGMPVAARHVRTPLSAALTAAAAHTARTHATTPLSVYLAAHQLLLAALGGARDIITGCPVAAREDQDLTGTVGFIANLVPVAAHIDDTDSLGDYLDTTADQVAAALRDADIPYAILSAGHSPSPAGFDTLFTLQPEPAHPLTVTGCAVSSSEPAIWPLPYSLMVDVQQGPAEASLLVRFDAHAIHPVPPDQLTTAYPLTLAALCTLPGMRIGQFRQLLNPHRDAAGLIRDRLHRATATPDGSRSLP</sequence>
<gene>
    <name evidence="4" type="ORF">J2S43_001002</name>
</gene>
<dbReference type="Gene3D" id="3.40.50.1000">
    <property type="entry name" value="HAD superfamily/HAD-like"/>
    <property type="match status" value="1"/>
</dbReference>
<dbReference type="InterPro" id="IPR036736">
    <property type="entry name" value="ACP-like_sf"/>
</dbReference>
<dbReference type="Gene3D" id="3.40.50.150">
    <property type="entry name" value="Vaccinia Virus protein VP39"/>
    <property type="match status" value="1"/>
</dbReference>
<name>A0ABT9MM63_9ACTN</name>
<dbReference type="Pfam" id="PF00668">
    <property type="entry name" value="Condensation"/>
    <property type="match status" value="1"/>
</dbReference>
<evidence type="ECO:0000256" key="1">
    <source>
        <dbReference type="ARBA" id="ARBA00001957"/>
    </source>
</evidence>
<dbReference type="InterPro" id="IPR006342">
    <property type="entry name" value="FkbM_mtfrase"/>
</dbReference>
<dbReference type="SUPFAM" id="SSF55729">
    <property type="entry name" value="Acyl-CoA N-acyltransferases (Nat)"/>
    <property type="match status" value="1"/>
</dbReference>
<evidence type="ECO:0000259" key="3">
    <source>
        <dbReference type="PROSITE" id="PS50075"/>
    </source>
</evidence>
<dbReference type="InterPro" id="IPR029063">
    <property type="entry name" value="SAM-dependent_MTases_sf"/>
</dbReference>
<organism evidence="4 5">
    <name type="scientific">Catenuloplanes nepalensis</name>
    <dbReference type="NCBI Taxonomy" id="587533"/>
    <lineage>
        <taxon>Bacteria</taxon>
        <taxon>Bacillati</taxon>
        <taxon>Actinomycetota</taxon>
        <taxon>Actinomycetes</taxon>
        <taxon>Micromonosporales</taxon>
        <taxon>Micromonosporaceae</taxon>
        <taxon>Catenuloplanes</taxon>
    </lineage>
</organism>
<dbReference type="PANTHER" id="PTHR45527:SF1">
    <property type="entry name" value="FATTY ACID SYNTHASE"/>
    <property type="match status" value="1"/>
</dbReference>
<dbReference type="Pfam" id="PF05050">
    <property type="entry name" value="Methyltransf_21"/>
    <property type="match status" value="1"/>
</dbReference>
<dbReference type="InterPro" id="IPR010037">
    <property type="entry name" value="FkbH_domain"/>
</dbReference>
<keyword evidence="5" id="KW-1185">Reference proteome</keyword>
<dbReference type="EMBL" id="JAUSRA010000001">
    <property type="protein sequence ID" value="MDP9792490.1"/>
    <property type="molecule type" value="Genomic_DNA"/>
</dbReference>
<dbReference type="Gene3D" id="3.30.559.30">
    <property type="entry name" value="Nonribosomal peptide synthetase, condensation domain"/>
    <property type="match status" value="1"/>
</dbReference>
<dbReference type="Gene3D" id="1.10.1200.10">
    <property type="entry name" value="ACP-like"/>
    <property type="match status" value="1"/>
</dbReference>
<evidence type="ECO:0000313" key="4">
    <source>
        <dbReference type="EMBL" id="MDP9792490.1"/>
    </source>
</evidence>
<dbReference type="InterPro" id="IPR009081">
    <property type="entry name" value="PP-bd_ACP"/>
</dbReference>
<dbReference type="NCBIfam" id="TIGR01686">
    <property type="entry name" value="FkbH"/>
    <property type="match status" value="1"/>
</dbReference>
<proteinExistence type="predicted"/>
<accession>A0ABT9MM63</accession>
<dbReference type="Proteomes" id="UP001240984">
    <property type="component" value="Unassembled WGS sequence"/>
</dbReference>
<dbReference type="NCBIfam" id="TIGR01444">
    <property type="entry name" value="fkbM_fam"/>
    <property type="match status" value="1"/>
</dbReference>
<dbReference type="SUPFAM" id="SSF53335">
    <property type="entry name" value="S-adenosyl-L-methionine-dependent methyltransferases"/>
    <property type="match status" value="1"/>
</dbReference>
<dbReference type="InterPro" id="IPR001242">
    <property type="entry name" value="Condensation_dom"/>
</dbReference>
<dbReference type="RefSeq" id="WP_306827367.1">
    <property type="nucleotide sequence ID" value="NZ_JAUSRA010000001.1"/>
</dbReference>
<feature type="region of interest" description="Disordered" evidence="2">
    <location>
        <begin position="139"/>
        <end position="164"/>
    </location>
</feature>
<feature type="domain" description="Carrier" evidence="3">
    <location>
        <begin position="1076"/>
        <end position="1150"/>
    </location>
</feature>
<dbReference type="InterPro" id="IPR016181">
    <property type="entry name" value="Acyl_CoA_acyltransferase"/>
</dbReference>
<dbReference type="InterPro" id="IPR023214">
    <property type="entry name" value="HAD_sf"/>
</dbReference>
<dbReference type="SUPFAM" id="SSF52777">
    <property type="entry name" value="CoA-dependent acyltransferases"/>
    <property type="match status" value="2"/>
</dbReference>
<dbReference type="PANTHER" id="PTHR45527">
    <property type="entry name" value="NONRIBOSOMAL PEPTIDE SYNTHETASE"/>
    <property type="match status" value="1"/>
</dbReference>
<dbReference type="Gene3D" id="3.30.559.10">
    <property type="entry name" value="Chloramphenicol acetyltransferase-like domain"/>
    <property type="match status" value="1"/>
</dbReference>